<organism evidence="1 2">
    <name type="scientific">Trifolium pratense</name>
    <name type="common">Red clover</name>
    <dbReference type="NCBI Taxonomy" id="57577"/>
    <lineage>
        <taxon>Eukaryota</taxon>
        <taxon>Viridiplantae</taxon>
        <taxon>Streptophyta</taxon>
        <taxon>Embryophyta</taxon>
        <taxon>Tracheophyta</taxon>
        <taxon>Spermatophyta</taxon>
        <taxon>Magnoliopsida</taxon>
        <taxon>eudicotyledons</taxon>
        <taxon>Gunneridae</taxon>
        <taxon>Pentapetalae</taxon>
        <taxon>rosids</taxon>
        <taxon>fabids</taxon>
        <taxon>Fabales</taxon>
        <taxon>Fabaceae</taxon>
        <taxon>Papilionoideae</taxon>
        <taxon>50 kb inversion clade</taxon>
        <taxon>NPAAA clade</taxon>
        <taxon>Hologalegina</taxon>
        <taxon>IRL clade</taxon>
        <taxon>Trifolieae</taxon>
        <taxon>Trifolium</taxon>
    </lineage>
</organism>
<sequence>MKQGKEFPLLKPCRKLSINPSPSATNDAENTEHMSSFSDLGLSELIVDNCHNLGIRTPRRVQQHCIPKVLEGRHVIGIDETGSGKSTAFALSILHRLAENPTFAAFALVLTPTRDFACELVDQFFALGHPFRLRVAAVVGGFDIRSQAKHLLTRPHLVIATPGRINVLLQNNPEIADMFAATKFLVLDQADQLLDNFNEDLKSIFQYLPKNRQNILFSANMTTNMQKLCDTYQEKPYAFQAYEGRV</sequence>
<keyword evidence="2" id="KW-1185">Reference proteome</keyword>
<comment type="caution">
    <text evidence="1">The sequence shown here is derived from an EMBL/GenBank/DDBJ whole genome shotgun (WGS) entry which is preliminary data.</text>
</comment>
<dbReference type="EMBL" id="CASHSV030000823">
    <property type="protein sequence ID" value="CAJ2676804.1"/>
    <property type="molecule type" value="Genomic_DNA"/>
</dbReference>
<proteinExistence type="predicted"/>
<protein>
    <submittedName>
        <fullName evidence="1">Uncharacterized protein</fullName>
    </submittedName>
</protein>
<name>A0ACB0M4L8_TRIPR</name>
<reference evidence="1" key="1">
    <citation type="submission" date="2023-10" db="EMBL/GenBank/DDBJ databases">
        <authorList>
            <person name="Rodriguez Cubillos JULIANA M."/>
            <person name="De Vega J."/>
        </authorList>
    </citation>
    <scope>NUCLEOTIDE SEQUENCE</scope>
</reference>
<evidence type="ECO:0000313" key="1">
    <source>
        <dbReference type="EMBL" id="CAJ2676804.1"/>
    </source>
</evidence>
<gene>
    <name evidence="1" type="ORF">MILVUS5_LOCUS39452</name>
</gene>
<evidence type="ECO:0000313" key="2">
    <source>
        <dbReference type="Proteomes" id="UP001177021"/>
    </source>
</evidence>
<dbReference type="Proteomes" id="UP001177021">
    <property type="component" value="Unassembled WGS sequence"/>
</dbReference>
<accession>A0ACB0M4L8</accession>